<keyword evidence="2" id="KW-1185">Reference proteome</keyword>
<dbReference type="RefSeq" id="WP_074840860.1">
    <property type="nucleotide sequence ID" value="NZ_CP047056.1"/>
</dbReference>
<protein>
    <submittedName>
        <fullName evidence="1">Uncharacterized protein</fullName>
    </submittedName>
</protein>
<dbReference type="Proteomes" id="UP000243374">
    <property type="component" value="Unassembled WGS sequence"/>
</dbReference>
<gene>
    <name evidence="1" type="ORF">SAMN04487865_103025</name>
</gene>
<evidence type="ECO:0000313" key="1">
    <source>
        <dbReference type="EMBL" id="SFK14809.1"/>
    </source>
</evidence>
<reference evidence="1 2" key="1">
    <citation type="submission" date="2016-10" db="EMBL/GenBank/DDBJ databases">
        <authorList>
            <person name="Varghese N."/>
            <person name="Submissions S."/>
        </authorList>
    </citation>
    <scope>NUCLEOTIDE SEQUENCE [LARGE SCALE GENOMIC DNA]</scope>
    <source>
        <strain evidence="1 2">22B</strain>
    </source>
</reference>
<accession>A0A662Z9Q2</accession>
<dbReference type="AlphaFoldDB" id="A0A662Z9Q2"/>
<evidence type="ECO:0000313" key="2">
    <source>
        <dbReference type="Proteomes" id="UP000243374"/>
    </source>
</evidence>
<dbReference type="EMBL" id="FOSF01000030">
    <property type="protein sequence ID" value="SFK14809.1"/>
    <property type="molecule type" value="Genomic_DNA"/>
</dbReference>
<sequence>MTIINEILINNNDELDKSLKITIPKYSFKLIDLELAAKISKTLRTVDKKLSGLSVPNLYDIPVVLRLIYAGINKYEHNSKDNLIVKLNTEQIIRSLYLPTEQGTKLARVHLRHIFLLINEYVSDCNKAILFFHLKRNSPCVLTIYPEFFSFASSFLKKCSQYSVRLYPYAQKKLDVLKKKERAYALFLEKLYFQGKMNMQGAALSAKTLKLKSSFEECKSRIRDMFNNPNSKHIFSFSSFMKKALNLLDEYKYDDLFFNELSNKTIREQNKYGNSQLSTYIMASQNQEQVQSQTESTNNTVPCNYADDTPQFVTAANETNTGGDCNNEYCSNLDEYDSISVSFNPASEDFDSFNTETKLIGA</sequence>
<proteinExistence type="predicted"/>
<organism evidence="1 2">
    <name type="scientific">Succinivibrio dextrinosolvens</name>
    <dbReference type="NCBI Taxonomy" id="83771"/>
    <lineage>
        <taxon>Bacteria</taxon>
        <taxon>Pseudomonadati</taxon>
        <taxon>Pseudomonadota</taxon>
        <taxon>Gammaproteobacteria</taxon>
        <taxon>Aeromonadales</taxon>
        <taxon>Succinivibrionaceae</taxon>
        <taxon>Succinivibrio</taxon>
    </lineage>
</organism>
<name>A0A662Z9Q2_9GAMM</name>